<reference evidence="7" key="1">
    <citation type="journal article" date="2007" name="Dev. Biol.">
        <title>Analysis of large scale expression sequenced tags (ESTs) from the anural ascidian, Molgula tectiformis.</title>
        <authorList>
            <person name="Gyoja F."/>
            <person name="Satou Y."/>
            <person name="Shin-i T."/>
            <person name="Kohara Y."/>
            <person name="Swalla B.J."/>
            <person name="Satoh N."/>
        </authorList>
    </citation>
    <scope>NUCLEOTIDE SEQUENCE</scope>
</reference>
<dbReference type="GO" id="GO:0000727">
    <property type="term" value="P:double-strand break repair via break-induced replication"/>
    <property type="evidence" value="ECO:0007669"/>
    <property type="project" value="TreeGrafter"/>
</dbReference>
<dbReference type="InterPro" id="IPR003874">
    <property type="entry name" value="CDC45"/>
</dbReference>
<keyword evidence="5" id="KW-0131">Cell cycle</keyword>
<feature type="region of interest" description="Disordered" evidence="6">
    <location>
        <begin position="139"/>
        <end position="160"/>
    </location>
</feature>
<comment type="similarity">
    <text evidence="2">Belongs to the CDC45 family.</text>
</comment>
<dbReference type="AlphaFoldDB" id="A0A9Q9"/>
<evidence type="ECO:0000313" key="7">
    <source>
        <dbReference type="EMBL" id="BAF35977.1"/>
    </source>
</evidence>
<keyword evidence="4" id="KW-0539">Nucleus</keyword>
<evidence type="ECO:0000256" key="1">
    <source>
        <dbReference type="ARBA" id="ARBA00004123"/>
    </source>
</evidence>
<feature type="compositionally biased region" description="Acidic residues" evidence="6">
    <location>
        <begin position="139"/>
        <end position="152"/>
    </location>
</feature>
<evidence type="ECO:0000256" key="4">
    <source>
        <dbReference type="ARBA" id="ARBA00023242"/>
    </source>
</evidence>
<keyword evidence="3" id="KW-0235">DNA replication</keyword>
<accession>A0A9Q9</accession>
<dbReference type="Pfam" id="PF02724">
    <property type="entry name" value="CDC45"/>
    <property type="match status" value="1"/>
</dbReference>
<evidence type="ECO:0000256" key="6">
    <source>
        <dbReference type="SAM" id="MobiDB-lite"/>
    </source>
</evidence>
<protein>
    <submittedName>
        <fullName evidence="7">Cdc45</fullName>
    </submittedName>
</protein>
<dbReference type="GO" id="GO:0003688">
    <property type="term" value="F:DNA replication origin binding"/>
    <property type="evidence" value="ECO:0007669"/>
    <property type="project" value="TreeGrafter"/>
</dbReference>
<dbReference type="PANTHER" id="PTHR10507:SF0">
    <property type="entry name" value="CELL DIVISION CONTROL PROTEIN 45 HOMOLOG"/>
    <property type="match status" value="1"/>
</dbReference>
<gene>
    <name evidence="7" type="primary">Mt-cdc45</name>
</gene>
<name>A0A9Q9_MOLTE</name>
<organism evidence="7">
    <name type="scientific">Molgula tectiformis</name>
    <name type="common">Ascidian</name>
    <dbReference type="NCBI Taxonomy" id="30286"/>
    <lineage>
        <taxon>Eukaryota</taxon>
        <taxon>Metazoa</taxon>
        <taxon>Chordata</taxon>
        <taxon>Tunicata</taxon>
        <taxon>Ascidiacea</taxon>
        <taxon>Stolidobranchia</taxon>
        <taxon>Molgulidae</taxon>
        <taxon>Molgula</taxon>
    </lineage>
</organism>
<dbReference type="GO" id="GO:0003697">
    <property type="term" value="F:single-stranded DNA binding"/>
    <property type="evidence" value="ECO:0007669"/>
    <property type="project" value="TreeGrafter"/>
</dbReference>
<dbReference type="GO" id="GO:0006270">
    <property type="term" value="P:DNA replication initiation"/>
    <property type="evidence" value="ECO:0007669"/>
    <property type="project" value="InterPro"/>
</dbReference>
<dbReference type="GO" id="GO:0031261">
    <property type="term" value="C:DNA replication preinitiation complex"/>
    <property type="evidence" value="ECO:0007669"/>
    <property type="project" value="TreeGrafter"/>
</dbReference>
<dbReference type="GO" id="GO:0003682">
    <property type="term" value="F:chromatin binding"/>
    <property type="evidence" value="ECO:0007669"/>
    <property type="project" value="TreeGrafter"/>
</dbReference>
<dbReference type="GO" id="GO:1902977">
    <property type="term" value="P:mitotic DNA replication preinitiation complex assembly"/>
    <property type="evidence" value="ECO:0007669"/>
    <property type="project" value="TreeGrafter"/>
</dbReference>
<comment type="subcellular location">
    <subcellularLocation>
        <location evidence="1">Nucleus</location>
    </subcellularLocation>
</comment>
<evidence type="ECO:0000256" key="3">
    <source>
        <dbReference type="ARBA" id="ARBA00022705"/>
    </source>
</evidence>
<proteinExistence type="evidence at transcript level"/>
<dbReference type="EMBL" id="AB280024">
    <property type="protein sequence ID" value="BAF35977.1"/>
    <property type="molecule type" value="mRNA"/>
</dbReference>
<sequence>MLIANPIKDFYEKILHERVLVLVSLDVDSLTACKILQSLFKCDHVQYTLVPVATKVDLKNAFDEHKEQYQHVIMLNCGGNIDVLDFLQPPEETVIYIADSHRPIDLVNFYCDQQVYVIMKHDDTEEMSAIPEYDALYHEDDEEPASDEESSEEQVAKRPRLDEEELKKRRRRREWEEKRKEILFDYEEFSYYGTSTAFLLFELAWKMSKDNNDLLWWGITGVTDQYQNKKIGRDKYVSSILDLQGHMSRLNHRYEDQDNTTSVNCMKINFEHDLNIAMYRHWSLFESLRHSICSATAFKLWTSNGMKRLHQFLAEMGIPLTQCKQTYNFMESGIREKLSGLMEESAQKFGLDNIKFQSFSAQCGFNHKVCASDVVFAVSSILEDFSSSEDANSYVNFVKALDSLAKISTKQLQSGIDQAKVQLTSMVSNVSTAIEIGQVISYGPFLYTFIKEGMRDYKNFGGAIFLNAFTHHLLHCYLRSLGKSKRDRAKNLPLVVCASHDTDNGVCIITGVPPLAEDSKKNLFGRAFTHAAERINSRIIDEYFDPCTITLKSEDRSKFLDALIAIMS</sequence>
<dbReference type="PANTHER" id="PTHR10507">
    <property type="entry name" value="CDC45-RELATED PROTEIN"/>
    <property type="match status" value="1"/>
</dbReference>
<evidence type="ECO:0000256" key="2">
    <source>
        <dbReference type="ARBA" id="ARBA00010727"/>
    </source>
</evidence>
<evidence type="ECO:0000256" key="5">
    <source>
        <dbReference type="ARBA" id="ARBA00023306"/>
    </source>
</evidence>